<dbReference type="GO" id="GO:0006351">
    <property type="term" value="P:DNA-templated transcription"/>
    <property type="evidence" value="ECO:0007669"/>
    <property type="project" value="UniProtKB-UniRule"/>
</dbReference>
<dbReference type="InterPro" id="IPR011263">
    <property type="entry name" value="DNA-dir_RNA_pol_RpoA/D/Rpb3"/>
</dbReference>
<evidence type="ECO:0000259" key="12">
    <source>
        <dbReference type="SMART" id="SM00662"/>
    </source>
</evidence>
<evidence type="ECO:0000256" key="8">
    <source>
        <dbReference type="ARBA" id="ARBA00032524"/>
    </source>
</evidence>
<dbReference type="SUPFAM" id="SSF47789">
    <property type="entry name" value="C-terminal domain of RNA polymerase alpha subunit"/>
    <property type="match status" value="1"/>
</dbReference>
<dbReference type="InterPro" id="IPR011260">
    <property type="entry name" value="RNAP_asu_C"/>
</dbReference>
<dbReference type="InterPro" id="IPR036643">
    <property type="entry name" value="RNApol_insert_sf"/>
</dbReference>
<evidence type="ECO:0000313" key="13">
    <source>
        <dbReference type="EMBL" id="PKQ28135.1"/>
    </source>
</evidence>
<protein>
    <recommendedName>
        <fullName evidence="3 11">DNA-directed RNA polymerase subunit alpha</fullName>
        <shortName evidence="11">RNAP subunit alpha</shortName>
        <ecNumber evidence="2 11">2.7.7.6</ecNumber>
    </recommendedName>
    <alternativeName>
        <fullName evidence="9 11">RNA polymerase subunit alpha</fullName>
    </alternativeName>
    <alternativeName>
        <fullName evidence="8 11">Transcriptase subunit alpha</fullName>
    </alternativeName>
</protein>
<keyword evidence="6 11" id="KW-0548">Nucleotidyltransferase</keyword>
<keyword evidence="7 11" id="KW-0804">Transcription</keyword>
<dbReference type="Gene3D" id="3.30.1360.10">
    <property type="entry name" value="RNA polymerase, RBP11-like subunit"/>
    <property type="match status" value="1"/>
</dbReference>
<sequence length="310" mass="33682">MLGYQKPQIKVLDLNETEGVFVIEPLERGLGHTLGNSMRRGLLSSIPGAAVTSVKITGVNHEYSTIPGVREDTIEILLNIKELVLSLDGDEPATIKLLVTKAGPVKGSDIKAPSNVTVVNPEQHIATLTKKTRLEIEMTVEKERGFASAEDNEREGSSIDVIPVDSVFSPVTNVKFKVEETRVGMRTDFDKLTLTVGTNGSIKPDEAVSSGARILIEHIMLLSDLSEKLVENVFETGELSSFSMLDAGISELNLNVRASNCLQRVKIATIADLVSHTEEELLGIKNLGAKTVELIKENLQARGLSMKQPD</sequence>
<comment type="domain">
    <text evidence="11">The N-terminal domain is essential for RNAP assembly and basal transcription, whereas the C-terminal domain is involved in interaction with transcriptional regulators and with upstream promoter elements.</text>
</comment>
<dbReference type="EMBL" id="PHEX01000031">
    <property type="protein sequence ID" value="PKQ28135.1"/>
    <property type="molecule type" value="Genomic_DNA"/>
</dbReference>
<accession>A0A2N3G5Y7</accession>
<evidence type="ECO:0000256" key="2">
    <source>
        <dbReference type="ARBA" id="ARBA00012418"/>
    </source>
</evidence>
<feature type="region of interest" description="Alpha C-terminal domain (alpha-CTD)" evidence="11">
    <location>
        <begin position="239"/>
        <end position="310"/>
    </location>
</feature>
<evidence type="ECO:0000256" key="1">
    <source>
        <dbReference type="ARBA" id="ARBA00007123"/>
    </source>
</evidence>
<dbReference type="InterPro" id="IPR036603">
    <property type="entry name" value="RBP11-like"/>
</dbReference>
<evidence type="ECO:0000256" key="9">
    <source>
        <dbReference type="ARBA" id="ARBA00033070"/>
    </source>
</evidence>
<dbReference type="NCBIfam" id="TIGR02027">
    <property type="entry name" value="rpoA"/>
    <property type="match status" value="1"/>
</dbReference>
<gene>
    <name evidence="11" type="primary">rpoA</name>
    <name evidence="13" type="ORF">CVT63_04440</name>
</gene>
<dbReference type="GO" id="GO:0005737">
    <property type="term" value="C:cytoplasm"/>
    <property type="evidence" value="ECO:0007669"/>
    <property type="project" value="UniProtKB-ARBA"/>
</dbReference>
<dbReference type="GO" id="GO:0003677">
    <property type="term" value="F:DNA binding"/>
    <property type="evidence" value="ECO:0007669"/>
    <property type="project" value="UniProtKB-UniRule"/>
</dbReference>
<dbReference type="Gene3D" id="1.10.150.20">
    <property type="entry name" value="5' to 3' exonuclease, C-terminal subdomain"/>
    <property type="match status" value="1"/>
</dbReference>
<evidence type="ECO:0000256" key="7">
    <source>
        <dbReference type="ARBA" id="ARBA00023163"/>
    </source>
</evidence>
<keyword evidence="5 11" id="KW-0808">Transferase</keyword>
<dbReference type="EC" id="2.7.7.6" evidence="2 11"/>
<comment type="similarity">
    <text evidence="1 11">Belongs to the RNA polymerase alpha chain family.</text>
</comment>
<dbReference type="InterPro" id="IPR011262">
    <property type="entry name" value="DNA-dir_RNA_pol_insert"/>
</dbReference>
<keyword evidence="4 11" id="KW-0240">DNA-directed RNA polymerase</keyword>
<evidence type="ECO:0000256" key="5">
    <source>
        <dbReference type="ARBA" id="ARBA00022679"/>
    </source>
</evidence>
<dbReference type="Proteomes" id="UP000233654">
    <property type="component" value="Unassembled WGS sequence"/>
</dbReference>
<dbReference type="GO" id="GO:0046983">
    <property type="term" value="F:protein dimerization activity"/>
    <property type="evidence" value="ECO:0007669"/>
    <property type="project" value="InterPro"/>
</dbReference>
<evidence type="ECO:0000256" key="6">
    <source>
        <dbReference type="ARBA" id="ARBA00022695"/>
    </source>
</evidence>
<dbReference type="SUPFAM" id="SSF55257">
    <property type="entry name" value="RBP11-like subunits of RNA polymerase"/>
    <property type="match status" value="1"/>
</dbReference>
<dbReference type="SMART" id="SM00662">
    <property type="entry name" value="RPOLD"/>
    <property type="match status" value="1"/>
</dbReference>
<comment type="catalytic activity">
    <reaction evidence="10 11">
        <text>RNA(n) + a ribonucleoside 5'-triphosphate = RNA(n+1) + diphosphate</text>
        <dbReference type="Rhea" id="RHEA:21248"/>
        <dbReference type="Rhea" id="RHEA-COMP:14527"/>
        <dbReference type="Rhea" id="RHEA-COMP:17342"/>
        <dbReference type="ChEBI" id="CHEBI:33019"/>
        <dbReference type="ChEBI" id="CHEBI:61557"/>
        <dbReference type="ChEBI" id="CHEBI:140395"/>
        <dbReference type="EC" id="2.7.7.6"/>
    </reaction>
</comment>
<dbReference type="GO" id="GO:0000428">
    <property type="term" value="C:DNA-directed RNA polymerase complex"/>
    <property type="evidence" value="ECO:0007669"/>
    <property type="project" value="UniProtKB-KW"/>
</dbReference>
<dbReference type="InterPro" id="IPR011773">
    <property type="entry name" value="DNA-dir_RpoA"/>
</dbReference>
<name>A0A2N3G5Y7_9ACTN</name>
<proteinExistence type="inferred from homology"/>
<dbReference type="Pfam" id="PF03118">
    <property type="entry name" value="RNA_pol_A_CTD"/>
    <property type="match status" value="1"/>
</dbReference>
<evidence type="ECO:0000313" key="14">
    <source>
        <dbReference type="Proteomes" id="UP000233654"/>
    </source>
</evidence>
<comment type="subunit">
    <text evidence="11">Homodimer. The RNAP catalytic core consists of 2 alpha, 1 beta, 1 beta' and 1 omega subunit. When a sigma factor is associated with the core the holoenzyme is formed, which can initiate transcription.</text>
</comment>
<evidence type="ECO:0000256" key="3">
    <source>
        <dbReference type="ARBA" id="ARBA00015972"/>
    </source>
</evidence>
<dbReference type="AlphaFoldDB" id="A0A2N3G5Y7"/>
<dbReference type="GO" id="GO:0003899">
    <property type="term" value="F:DNA-directed RNA polymerase activity"/>
    <property type="evidence" value="ECO:0007669"/>
    <property type="project" value="UniProtKB-UniRule"/>
</dbReference>
<dbReference type="HAMAP" id="MF_00059">
    <property type="entry name" value="RNApol_bact_RpoA"/>
    <property type="match status" value="1"/>
</dbReference>
<dbReference type="SUPFAM" id="SSF56553">
    <property type="entry name" value="Insert subdomain of RNA polymerase alpha subunit"/>
    <property type="match status" value="1"/>
</dbReference>
<evidence type="ECO:0000256" key="10">
    <source>
        <dbReference type="ARBA" id="ARBA00048552"/>
    </source>
</evidence>
<evidence type="ECO:0000256" key="11">
    <source>
        <dbReference type="HAMAP-Rule" id="MF_00059"/>
    </source>
</evidence>
<feature type="region of interest" description="Alpha N-terminal domain (alpha-NTD)" evidence="11">
    <location>
        <begin position="1"/>
        <end position="226"/>
    </location>
</feature>
<dbReference type="Pfam" id="PF01193">
    <property type="entry name" value="RNA_pol_L"/>
    <property type="match status" value="1"/>
</dbReference>
<comment type="function">
    <text evidence="11">DNA-dependent RNA polymerase catalyzes the transcription of DNA into RNA using the four ribonucleoside triphosphates as substrates.</text>
</comment>
<dbReference type="CDD" id="cd06928">
    <property type="entry name" value="RNAP_alpha_NTD"/>
    <property type="match status" value="1"/>
</dbReference>
<dbReference type="NCBIfam" id="NF003519">
    <property type="entry name" value="PRK05182.2-5"/>
    <property type="match status" value="1"/>
</dbReference>
<reference evidence="13 14" key="1">
    <citation type="journal article" date="2017" name="ISME J.">
        <title>Potential for microbial H2 and metal transformations associated with novel bacteria and archaea in deep terrestrial subsurface sediments.</title>
        <authorList>
            <person name="Hernsdorf A.W."/>
            <person name="Amano Y."/>
            <person name="Miyakawa K."/>
            <person name="Ise K."/>
            <person name="Suzuki Y."/>
            <person name="Anantharaman K."/>
            <person name="Probst A."/>
            <person name="Burstein D."/>
            <person name="Thomas B.C."/>
            <person name="Banfield J.F."/>
        </authorList>
    </citation>
    <scope>NUCLEOTIDE SEQUENCE [LARGE SCALE GENOMIC DNA]</scope>
    <source>
        <strain evidence="13">HGW-Actinobacteria-3</strain>
    </source>
</reference>
<dbReference type="NCBIfam" id="NF003513">
    <property type="entry name" value="PRK05182.1-2"/>
    <property type="match status" value="1"/>
</dbReference>
<feature type="domain" description="DNA-directed RNA polymerase RpoA/D/Rpb3-type" evidence="12">
    <location>
        <begin position="18"/>
        <end position="225"/>
    </location>
</feature>
<evidence type="ECO:0000256" key="4">
    <source>
        <dbReference type="ARBA" id="ARBA00022478"/>
    </source>
</evidence>
<dbReference type="FunFam" id="2.170.120.12:FF:000001">
    <property type="entry name" value="DNA-directed RNA polymerase subunit alpha"/>
    <property type="match status" value="1"/>
</dbReference>
<comment type="caution">
    <text evidence="13">The sequence shown here is derived from an EMBL/GenBank/DDBJ whole genome shotgun (WGS) entry which is preliminary data.</text>
</comment>
<organism evidence="13 14">
    <name type="scientific">Candidatus Anoxymicrobium japonicum</name>
    <dbReference type="NCBI Taxonomy" id="2013648"/>
    <lineage>
        <taxon>Bacteria</taxon>
        <taxon>Bacillati</taxon>
        <taxon>Actinomycetota</taxon>
        <taxon>Candidatus Geothermincolia</taxon>
        <taxon>Candidatus Geothermincolales</taxon>
        <taxon>Candidatus Anoxymicrobiaceae</taxon>
        <taxon>Candidatus Anoxymicrobium</taxon>
    </lineage>
</organism>
<dbReference type="Pfam" id="PF01000">
    <property type="entry name" value="RNA_pol_A_bac"/>
    <property type="match status" value="1"/>
</dbReference>
<dbReference type="Gene3D" id="2.170.120.12">
    <property type="entry name" value="DNA-directed RNA polymerase, insert domain"/>
    <property type="match status" value="1"/>
</dbReference>